<protein>
    <submittedName>
        <fullName evidence="1">Uncharacterized protein</fullName>
    </submittedName>
</protein>
<organism evidence="1 2">
    <name type="scientific">Glossina brevipalpis</name>
    <dbReference type="NCBI Taxonomy" id="37001"/>
    <lineage>
        <taxon>Eukaryota</taxon>
        <taxon>Metazoa</taxon>
        <taxon>Ecdysozoa</taxon>
        <taxon>Arthropoda</taxon>
        <taxon>Hexapoda</taxon>
        <taxon>Insecta</taxon>
        <taxon>Pterygota</taxon>
        <taxon>Neoptera</taxon>
        <taxon>Endopterygota</taxon>
        <taxon>Diptera</taxon>
        <taxon>Brachycera</taxon>
        <taxon>Muscomorpha</taxon>
        <taxon>Hippoboscoidea</taxon>
        <taxon>Glossinidae</taxon>
        <taxon>Glossina</taxon>
    </lineage>
</organism>
<name>A0A1A9WVY1_9MUSC</name>
<dbReference type="InterPro" id="IPR009279">
    <property type="entry name" value="Portal_Mu"/>
</dbReference>
<reference evidence="1" key="2">
    <citation type="submission" date="2020-05" db="UniProtKB">
        <authorList>
            <consortium name="EnsemblMetazoa"/>
        </authorList>
    </citation>
    <scope>IDENTIFICATION</scope>
    <source>
        <strain evidence="1">IAEA</strain>
    </source>
</reference>
<dbReference type="STRING" id="37001.A0A1A9WVY1"/>
<dbReference type="VEuPathDB" id="VectorBase:GBRI034461"/>
<reference evidence="2" key="1">
    <citation type="submission" date="2014-03" db="EMBL/GenBank/DDBJ databases">
        <authorList>
            <person name="Aksoy S."/>
            <person name="Warren W."/>
            <person name="Wilson R.K."/>
        </authorList>
    </citation>
    <scope>NUCLEOTIDE SEQUENCE [LARGE SCALE GENOMIC DNA]</scope>
    <source>
        <strain evidence="2">IAEA</strain>
    </source>
</reference>
<dbReference type="Proteomes" id="UP000091820">
    <property type="component" value="Unassembled WGS sequence"/>
</dbReference>
<accession>A0A1A9WVY1</accession>
<evidence type="ECO:0000313" key="1">
    <source>
        <dbReference type="EnsemblMetazoa" id="GBRI034461-PA"/>
    </source>
</evidence>
<sequence>MEERDGHLFAEMSKRRRSVMPLTWRIVPPCHPSAQEKAMADAATEWFSDLPEFETLLFDLLDAIGHGFAAVEIEWKQAENIWLPCAFYKRPQRWFQTATHDRNTIRLIDGSLDGAGLNPFGWLLHRHQAKSGWVAESGLFRVLVWVPIPTGPVKKKRTCCCGRCVTWGITPAALSTNAPLSALNPSPRGRSTRSSI</sequence>
<keyword evidence="2" id="KW-1185">Reference proteome</keyword>
<proteinExistence type="predicted"/>
<dbReference type="Pfam" id="PF06074">
    <property type="entry name" value="Portal_Mu"/>
    <property type="match status" value="1"/>
</dbReference>
<evidence type="ECO:0000313" key="2">
    <source>
        <dbReference type="Proteomes" id="UP000091820"/>
    </source>
</evidence>
<dbReference type="EnsemblMetazoa" id="GBRI034461-RA">
    <property type="protein sequence ID" value="GBRI034461-PA"/>
    <property type="gene ID" value="GBRI034461"/>
</dbReference>
<dbReference type="AlphaFoldDB" id="A0A1A9WVY1"/>